<feature type="transmembrane region" description="Helical" evidence="1">
    <location>
        <begin position="38"/>
        <end position="55"/>
    </location>
</feature>
<gene>
    <name evidence="2" type="ORF">GSCOC_T00042296001</name>
</gene>
<sequence length="77" mass="8742">MSNVLDITVFGFVLVFGSWLAGGFFFKRLIADVSFPRVWLIVLEIFPALSLYRGLDDLFNFSEAHLRWGHMECGGKA</sequence>
<keyword evidence="1" id="KW-1133">Transmembrane helix</keyword>
<keyword evidence="1" id="KW-0812">Transmembrane</keyword>
<feature type="transmembrane region" description="Helical" evidence="1">
    <location>
        <begin position="6"/>
        <end position="26"/>
    </location>
</feature>
<keyword evidence="1" id="KW-0472">Membrane</keyword>
<reference evidence="3" key="1">
    <citation type="journal article" date="2014" name="Science">
        <title>The coffee genome provides insight into the convergent evolution of caffeine biosynthesis.</title>
        <authorList>
            <person name="Denoeud F."/>
            <person name="Carretero-Paulet L."/>
            <person name="Dereeper A."/>
            <person name="Droc G."/>
            <person name="Guyot R."/>
            <person name="Pietrella M."/>
            <person name="Zheng C."/>
            <person name="Alberti A."/>
            <person name="Anthony F."/>
            <person name="Aprea G."/>
            <person name="Aury J.M."/>
            <person name="Bento P."/>
            <person name="Bernard M."/>
            <person name="Bocs S."/>
            <person name="Campa C."/>
            <person name="Cenci A."/>
            <person name="Combes M.C."/>
            <person name="Crouzillat D."/>
            <person name="Da Silva C."/>
            <person name="Daddiego L."/>
            <person name="De Bellis F."/>
            <person name="Dussert S."/>
            <person name="Garsmeur O."/>
            <person name="Gayraud T."/>
            <person name="Guignon V."/>
            <person name="Jahn K."/>
            <person name="Jamilloux V."/>
            <person name="Joet T."/>
            <person name="Labadie K."/>
            <person name="Lan T."/>
            <person name="Leclercq J."/>
            <person name="Lepelley M."/>
            <person name="Leroy T."/>
            <person name="Li L.T."/>
            <person name="Librado P."/>
            <person name="Lopez L."/>
            <person name="Munoz A."/>
            <person name="Noel B."/>
            <person name="Pallavicini A."/>
            <person name="Perrotta G."/>
            <person name="Poncet V."/>
            <person name="Pot D."/>
            <person name="Priyono X."/>
            <person name="Rigoreau M."/>
            <person name="Rouard M."/>
            <person name="Rozas J."/>
            <person name="Tranchant-Dubreuil C."/>
            <person name="VanBuren R."/>
            <person name="Zhang Q."/>
            <person name="Andrade A.C."/>
            <person name="Argout X."/>
            <person name="Bertrand B."/>
            <person name="de Kochko A."/>
            <person name="Graziosi G."/>
            <person name="Henry R.J."/>
            <person name="Jayarama X."/>
            <person name="Ming R."/>
            <person name="Nagai C."/>
            <person name="Rounsley S."/>
            <person name="Sankoff D."/>
            <person name="Giuliano G."/>
            <person name="Albert V.A."/>
            <person name="Wincker P."/>
            <person name="Lashermes P."/>
        </authorList>
    </citation>
    <scope>NUCLEOTIDE SEQUENCE [LARGE SCALE GENOMIC DNA]</scope>
    <source>
        <strain evidence="3">cv. DH200-94</strain>
    </source>
</reference>
<proteinExistence type="predicted"/>
<protein>
    <submittedName>
        <fullName evidence="2">Uncharacterized protein</fullName>
    </submittedName>
</protein>
<evidence type="ECO:0000256" key="1">
    <source>
        <dbReference type="SAM" id="Phobius"/>
    </source>
</evidence>
<organism evidence="2 3">
    <name type="scientific">Coffea canephora</name>
    <name type="common">Robusta coffee</name>
    <dbReference type="NCBI Taxonomy" id="49390"/>
    <lineage>
        <taxon>Eukaryota</taxon>
        <taxon>Viridiplantae</taxon>
        <taxon>Streptophyta</taxon>
        <taxon>Embryophyta</taxon>
        <taxon>Tracheophyta</taxon>
        <taxon>Spermatophyta</taxon>
        <taxon>Magnoliopsida</taxon>
        <taxon>eudicotyledons</taxon>
        <taxon>Gunneridae</taxon>
        <taxon>Pentapetalae</taxon>
        <taxon>asterids</taxon>
        <taxon>lamiids</taxon>
        <taxon>Gentianales</taxon>
        <taxon>Rubiaceae</taxon>
        <taxon>Ixoroideae</taxon>
        <taxon>Gardenieae complex</taxon>
        <taxon>Bertiereae - Coffeeae clade</taxon>
        <taxon>Coffeeae</taxon>
        <taxon>Coffea</taxon>
    </lineage>
</organism>
<dbReference type="PhylomeDB" id="A0A068V219"/>
<dbReference type="STRING" id="49390.A0A068V219"/>
<dbReference type="Gramene" id="CDP14830">
    <property type="protein sequence ID" value="CDP14830"/>
    <property type="gene ID" value="GSCOC_T00042296001"/>
</dbReference>
<name>A0A068V219_COFCA</name>
<keyword evidence="3" id="KW-1185">Reference proteome</keyword>
<accession>A0A068V219</accession>
<evidence type="ECO:0000313" key="2">
    <source>
        <dbReference type="EMBL" id="CDP14830.1"/>
    </source>
</evidence>
<dbReference type="AlphaFoldDB" id="A0A068V219"/>
<dbReference type="InParanoid" id="A0A068V219"/>
<dbReference type="EMBL" id="HG739176">
    <property type="protein sequence ID" value="CDP14830.1"/>
    <property type="molecule type" value="Genomic_DNA"/>
</dbReference>
<evidence type="ECO:0000313" key="3">
    <source>
        <dbReference type="Proteomes" id="UP000295252"/>
    </source>
</evidence>
<dbReference type="Proteomes" id="UP000295252">
    <property type="component" value="Chromosome VI"/>
</dbReference>